<dbReference type="PANTHER" id="PTHR42917">
    <property type="entry name" value="2,4-DIENOYL-COA REDUCTASE"/>
    <property type="match status" value="1"/>
</dbReference>
<comment type="cofactor">
    <cofactor evidence="1">
        <name>FMN</name>
        <dbReference type="ChEBI" id="CHEBI:58210"/>
    </cofactor>
</comment>
<feature type="domain" description="FAD/NAD(P)-binding" evidence="11">
    <location>
        <begin position="385"/>
        <end position="609"/>
    </location>
</feature>
<keyword evidence="4" id="KW-0285">Flavoprotein</keyword>
<comment type="caution">
    <text evidence="12">The sequence shown here is derived from an EMBL/GenBank/DDBJ whole genome shotgun (WGS) entry which is preliminary data.</text>
</comment>
<evidence type="ECO:0000259" key="10">
    <source>
        <dbReference type="Pfam" id="PF00724"/>
    </source>
</evidence>
<dbReference type="RefSeq" id="WP_349153143.1">
    <property type="nucleotide sequence ID" value="NZ_JBBMER010000001.1"/>
</dbReference>
<reference evidence="12 13" key="1">
    <citation type="submission" date="2024-03" db="EMBL/GenBank/DDBJ databases">
        <title>Human intestinal bacterial collection.</title>
        <authorList>
            <person name="Pauvert C."/>
            <person name="Hitch T.C.A."/>
            <person name="Clavel T."/>
        </authorList>
    </citation>
    <scope>NUCLEOTIDE SEQUENCE [LARGE SCALE GENOMIC DNA]</scope>
    <source>
        <strain evidence="12 13">CLA-AA-H255</strain>
    </source>
</reference>
<dbReference type="NCBIfam" id="NF045592">
    <property type="entry name" value="bili_reduct_N"/>
    <property type="match status" value="1"/>
</dbReference>
<dbReference type="Gene3D" id="3.20.20.70">
    <property type="entry name" value="Aldolase class I"/>
    <property type="match status" value="1"/>
</dbReference>
<dbReference type="EMBL" id="JBBMER010000001">
    <property type="protein sequence ID" value="MEQ2378515.1"/>
    <property type="molecule type" value="Genomic_DNA"/>
</dbReference>
<evidence type="ECO:0000256" key="7">
    <source>
        <dbReference type="ARBA" id="ARBA00023002"/>
    </source>
</evidence>
<evidence type="ECO:0000259" key="11">
    <source>
        <dbReference type="Pfam" id="PF07992"/>
    </source>
</evidence>
<dbReference type="SUPFAM" id="SSF51395">
    <property type="entry name" value="FMN-linked oxidoreductases"/>
    <property type="match status" value="1"/>
</dbReference>
<comment type="cofactor">
    <cofactor evidence="2">
        <name>[4Fe-4S] cluster</name>
        <dbReference type="ChEBI" id="CHEBI:49883"/>
    </cofactor>
</comment>
<keyword evidence="7" id="KW-0560">Oxidoreductase</keyword>
<proteinExistence type="inferred from homology"/>
<keyword evidence="6" id="KW-0479">Metal-binding</keyword>
<dbReference type="InterPro" id="IPR051793">
    <property type="entry name" value="NADH:flavin_oxidoreductase"/>
</dbReference>
<evidence type="ECO:0000256" key="4">
    <source>
        <dbReference type="ARBA" id="ARBA00022630"/>
    </source>
</evidence>
<name>A0ABV1BSM7_9FIRM</name>
<evidence type="ECO:0000313" key="13">
    <source>
        <dbReference type="Proteomes" id="UP001442364"/>
    </source>
</evidence>
<evidence type="ECO:0000256" key="6">
    <source>
        <dbReference type="ARBA" id="ARBA00022723"/>
    </source>
</evidence>
<keyword evidence="5" id="KW-0288">FMN</keyword>
<dbReference type="SUPFAM" id="SSF51905">
    <property type="entry name" value="FAD/NAD(P)-binding domain"/>
    <property type="match status" value="1"/>
</dbReference>
<dbReference type="InterPro" id="IPR036188">
    <property type="entry name" value="FAD/NAD-bd_sf"/>
</dbReference>
<dbReference type="InterPro" id="IPR023753">
    <property type="entry name" value="FAD/NAD-binding_dom"/>
</dbReference>
<dbReference type="Pfam" id="PF00724">
    <property type="entry name" value="Oxidored_FMN"/>
    <property type="match status" value="1"/>
</dbReference>
<evidence type="ECO:0000313" key="12">
    <source>
        <dbReference type="EMBL" id="MEQ2378515.1"/>
    </source>
</evidence>
<dbReference type="InterPro" id="IPR001155">
    <property type="entry name" value="OxRdtase_FMN_N"/>
</dbReference>
<dbReference type="Gene3D" id="3.40.50.720">
    <property type="entry name" value="NAD(P)-binding Rossmann-like Domain"/>
    <property type="match status" value="1"/>
</dbReference>
<dbReference type="Gene3D" id="3.50.50.60">
    <property type="entry name" value="FAD/NAD(P)-binding domain"/>
    <property type="match status" value="1"/>
</dbReference>
<sequence>MKLLEPIKVGNIEFKNRIMFPPLTTGYEEKDGSIGEQSFRFYERLAKGGVGYIVIGDVAPLPTFSPTPKLYSPEQVQSFKRLADACHENGAKLGIQLFHPDYNVKALNDLFHQGKMQEARAKLHHDMQHFVNEVTAEELDEIIKHMENCAILAHEAGVDCIEVHGDRLVGSLCSPILNHRTDEYGGDLANRTRFALTLVKRLKTIVPDMVIDYKLPIVTPLGENSFRGKGGLPLDEACIFAKELEACGVDTLHVAQANHTGNMGDTIPAMGTQPYGFMVSYSKKIKEFVSIPVSVVGRIVTPEAAEAVITNGSADIIGLGRSLLTDPDFANKCADGHCCNVRTCMMCNKGCTDNIQNRAFLSCVLNAENGYEGSRQITPAASTKNIAIIGAGIAGLEAARVSALRGHHVTIFEKSLQIGGQLLIASVPPRKEEMMRSINYYTNVLPELDVTFRLGQEFTSQDYNSFDEVIVATGANNAIIPVPGKDLPTVASAWDVLAKKEIVFGNVSVIGGGLVGVETAEYLASRGCKVTIIEMMDQIAKEESNTILPTLMRELEHYNVQIVTSAKLSEIKDDSVVVEKTIDDNTSTEEIASDFVVMAVGARKNLPELSDCPLPLHYIGDCAGERPSNIEHAIKSAYDVACEI</sequence>
<evidence type="ECO:0000256" key="2">
    <source>
        <dbReference type="ARBA" id="ARBA00001966"/>
    </source>
</evidence>
<comment type="similarity">
    <text evidence="3">In the N-terminal section; belongs to the NADH:flavin oxidoreductase/NADH oxidase family.</text>
</comment>
<dbReference type="NCBIfam" id="NF045599">
    <property type="entry name" value="bili_reduct_long"/>
    <property type="match status" value="1"/>
</dbReference>
<accession>A0ABV1BSM7</accession>
<dbReference type="PRINTS" id="PR00368">
    <property type="entry name" value="FADPNR"/>
</dbReference>
<evidence type="ECO:0000256" key="9">
    <source>
        <dbReference type="ARBA" id="ARBA00023014"/>
    </source>
</evidence>
<dbReference type="InterPro" id="IPR013785">
    <property type="entry name" value="Aldolase_TIM"/>
</dbReference>
<evidence type="ECO:0000256" key="8">
    <source>
        <dbReference type="ARBA" id="ARBA00023004"/>
    </source>
</evidence>
<keyword evidence="13" id="KW-1185">Reference proteome</keyword>
<feature type="domain" description="NADH:flavin oxidoreductase/NADH oxidase N-terminal" evidence="10">
    <location>
        <begin position="2"/>
        <end position="336"/>
    </location>
</feature>
<dbReference type="Pfam" id="PF07992">
    <property type="entry name" value="Pyr_redox_2"/>
    <property type="match status" value="1"/>
</dbReference>
<organism evidence="12 13">
    <name type="scientific">[Lactobacillus] rogosae</name>
    <dbReference type="NCBI Taxonomy" id="706562"/>
    <lineage>
        <taxon>Bacteria</taxon>
        <taxon>Bacillati</taxon>
        <taxon>Bacillota</taxon>
        <taxon>Clostridia</taxon>
        <taxon>Lachnospirales</taxon>
        <taxon>Lachnospiraceae</taxon>
        <taxon>Lachnospira</taxon>
    </lineage>
</organism>
<dbReference type="CDD" id="cd02803">
    <property type="entry name" value="OYE_like_FMN_family"/>
    <property type="match status" value="1"/>
</dbReference>
<evidence type="ECO:0000256" key="1">
    <source>
        <dbReference type="ARBA" id="ARBA00001917"/>
    </source>
</evidence>
<protein>
    <submittedName>
        <fullName evidence="12">Bilirubin reductase, long form</fullName>
    </submittedName>
</protein>
<keyword evidence="9" id="KW-0411">Iron-sulfur</keyword>
<dbReference type="InterPro" id="IPR054629">
    <property type="entry name" value="BilR_N"/>
</dbReference>
<evidence type="ECO:0000256" key="5">
    <source>
        <dbReference type="ARBA" id="ARBA00022643"/>
    </source>
</evidence>
<gene>
    <name evidence="12" type="primary">bilR</name>
    <name evidence="12" type="ORF">WMO14_01260</name>
</gene>
<keyword evidence="8" id="KW-0408">Iron</keyword>
<dbReference type="PANTHER" id="PTHR42917:SF2">
    <property type="entry name" value="2,4-DIENOYL-COA REDUCTASE [(2E)-ENOYL-COA-PRODUCING]"/>
    <property type="match status" value="1"/>
</dbReference>
<dbReference type="Proteomes" id="UP001442364">
    <property type="component" value="Unassembled WGS sequence"/>
</dbReference>
<evidence type="ECO:0000256" key="3">
    <source>
        <dbReference type="ARBA" id="ARBA00011048"/>
    </source>
</evidence>